<name>A0A323T4T7_9BACI</name>
<protein>
    <submittedName>
        <fullName evidence="1">Uncharacterized protein</fullName>
    </submittedName>
</protein>
<reference evidence="1 2" key="1">
    <citation type="submission" date="2017-10" db="EMBL/GenBank/DDBJ databases">
        <title>Bacillus sp. nov., a halophilic bacterium isolated from a Keqin Lake.</title>
        <authorList>
            <person name="Wang H."/>
        </authorList>
    </citation>
    <scope>NUCLEOTIDE SEQUENCE [LARGE SCALE GENOMIC DNA]</scope>
    <source>
        <strain evidence="1 2">KQ-12</strain>
    </source>
</reference>
<evidence type="ECO:0000313" key="1">
    <source>
        <dbReference type="EMBL" id="PYZ91608.1"/>
    </source>
</evidence>
<dbReference type="EMBL" id="PDOD01000006">
    <property type="protein sequence ID" value="PYZ91608.1"/>
    <property type="molecule type" value="Genomic_DNA"/>
</dbReference>
<dbReference type="AlphaFoldDB" id="A0A323T4T7"/>
<evidence type="ECO:0000313" key="2">
    <source>
        <dbReference type="Proteomes" id="UP000248214"/>
    </source>
</evidence>
<dbReference type="RefSeq" id="WP_110611819.1">
    <property type="nucleotide sequence ID" value="NZ_PDOD01000006.1"/>
</dbReference>
<comment type="caution">
    <text evidence="1">The sequence shown here is derived from an EMBL/GenBank/DDBJ whole genome shotgun (WGS) entry which is preliminary data.</text>
</comment>
<organism evidence="1 2">
    <name type="scientific">Salipaludibacillus keqinensis</name>
    <dbReference type="NCBI Taxonomy" id="2045207"/>
    <lineage>
        <taxon>Bacteria</taxon>
        <taxon>Bacillati</taxon>
        <taxon>Bacillota</taxon>
        <taxon>Bacilli</taxon>
        <taxon>Bacillales</taxon>
        <taxon>Bacillaceae</taxon>
    </lineage>
</organism>
<proteinExistence type="predicted"/>
<sequence>MLQNFGFIGVPIFFRYLGNNEGEMKLENERYEMFVNGEYIGEHTLYAEKEEATDIGDFLDHQGYHHVQIDVEGDHIMIHCQDKSEADRVEQALRVFIHNR</sequence>
<gene>
    <name evidence="1" type="ORF">CR194_18415</name>
</gene>
<accession>A0A323T4T7</accession>
<keyword evidence="2" id="KW-1185">Reference proteome</keyword>
<dbReference type="Proteomes" id="UP000248214">
    <property type="component" value="Unassembled WGS sequence"/>
</dbReference>
<dbReference type="OrthoDB" id="2934253at2"/>